<gene>
    <name evidence="2" type="primary">sunS</name>
    <name evidence="2" type="ORF">HVS_10090</name>
</gene>
<dbReference type="EC" id="2.4.1.-" evidence="2"/>
<dbReference type="SUPFAM" id="SSF53448">
    <property type="entry name" value="Nucleotide-diphospho-sugar transferases"/>
    <property type="match status" value="1"/>
</dbReference>
<dbReference type="Pfam" id="PF00535">
    <property type="entry name" value="Glycos_transf_2"/>
    <property type="match status" value="1"/>
</dbReference>
<dbReference type="AlphaFoldDB" id="A0A2K9EFB1"/>
<dbReference type="PANTHER" id="PTHR43630:SF2">
    <property type="entry name" value="GLYCOSYLTRANSFERASE"/>
    <property type="match status" value="1"/>
</dbReference>
<dbReference type="SUPFAM" id="SSF81901">
    <property type="entry name" value="HCP-like"/>
    <property type="match status" value="1"/>
</dbReference>
<dbReference type="Pfam" id="PF13181">
    <property type="entry name" value="TPR_8"/>
    <property type="match status" value="2"/>
</dbReference>
<sequence>MITISLCMIVKNEEDVIGRCLDCVKDIVDEIIIVDTGSTDRTKEIVSAYTSNIYNFEWIDDFSAARNYSFSKATKDYIMWLDADDVLLPEDIIKLKNLKENLSPSVDVVMMKYNLGVKEDGSPVCTYYRERLLKRSKGFKWIGNVHECIEVKGKIVTSDIAVTHKKKKVPTSRNLDIFEKLIKKGKKLSHRELFYYARELHKNGRSDEAIKYYKKFLDKEGGLLSNYVDACIDLYNIYKKREENKKALKSLLRSFEHGAPRAEICCMIGFYFKEQKDYANAIFWFKLAYNIEKPKISWGSILHDFYDYIPCIELCYCYFKTGNIKEAIKYNSIAEKIRPGDKLVMHNKKFFEDILKKVVIK</sequence>
<dbReference type="SMART" id="SM00028">
    <property type="entry name" value="TPR"/>
    <property type="match status" value="3"/>
</dbReference>
<organism evidence="2 3">
    <name type="scientific">Acetivibrio saccincola</name>
    <dbReference type="NCBI Taxonomy" id="1677857"/>
    <lineage>
        <taxon>Bacteria</taxon>
        <taxon>Bacillati</taxon>
        <taxon>Bacillota</taxon>
        <taxon>Clostridia</taxon>
        <taxon>Eubacteriales</taxon>
        <taxon>Oscillospiraceae</taxon>
        <taxon>Acetivibrio</taxon>
    </lineage>
</organism>
<accession>A0A2K9EFB1</accession>
<dbReference type="Gene3D" id="3.90.550.10">
    <property type="entry name" value="Spore Coat Polysaccharide Biosynthesis Protein SpsA, Chain A"/>
    <property type="match status" value="1"/>
</dbReference>
<feature type="domain" description="Glycosyltransferase 2-like" evidence="1">
    <location>
        <begin position="5"/>
        <end position="135"/>
    </location>
</feature>
<dbReference type="KEGG" id="hsc:HVS_10090"/>
<proteinExistence type="predicted"/>
<dbReference type="Gene3D" id="1.25.40.10">
    <property type="entry name" value="Tetratricopeptide repeat domain"/>
    <property type="match status" value="2"/>
</dbReference>
<evidence type="ECO:0000259" key="1">
    <source>
        <dbReference type="Pfam" id="PF00535"/>
    </source>
</evidence>
<dbReference type="InterPro" id="IPR029044">
    <property type="entry name" value="Nucleotide-diphossugar_trans"/>
</dbReference>
<dbReference type="GO" id="GO:0016757">
    <property type="term" value="F:glycosyltransferase activity"/>
    <property type="evidence" value="ECO:0007669"/>
    <property type="project" value="UniProtKB-KW"/>
</dbReference>
<dbReference type="RefSeq" id="WP_101301843.1">
    <property type="nucleotide sequence ID" value="NZ_CP025197.1"/>
</dbReference>
<evidence type="ECO:0000313" key="2">
    <source>
        <dbReference type="EMBL" id="AUG57915.1"/>
    </source>
</evidence>
<keyword evidence="2" id="KW-0808">Transferase</keyword>
<evidence type="ECO:0000313" key="3">
    <source>
        <dbReference type="Proteomes" id="UP000233534"/>
    </source>
</evidence>
<dbReference type="InterPro" id="IPR001173">
    <property type="entry name" value="Glyco_trans_2-like"/>
</dbReference>
<dbReference type="InterPro" id="IPR019734">
    <property type="entry name" value="TPR_rpt"/>
</dbReference>
<dbReference type="InterPro" id="IPR011990">
    <property type="entry name" value="TPR-like_helical_dom_sf"/>
</dbReference>
<protein>
    <submittedName>
        <fullName evidence="2">SPBc2 prophage-derived glycosyltransferase SunS</fullName>
        <ecNumber evidence="2">2.4.1.-</ecNumber>
    </submittedName>
</protein>
<dbReference type="PANTHER" id="PTHR43630">
    <property type="entry name" value="POLY-BETA-1,6-N-ACETYL-D-GLUCOSAMINE SYNTHASE"/>
    <property type="match status" value="1"/>
</dbReference>
<reference evidence="2 3" key="1">
    <citation type="submission" date="2017-12" db="EMBL/GenBank/DDBJ databases">
        <title>Complete genome sequence of Herbivorax saccincola GGR1, a novel Cellulosome-producing hydrolytic bacterium in a thermophilic biogas plant, established by Illumina and Nanopore MinION sequencing.</title>
        <authorList>
            <person name="Pechtl A."/>
            <person name="Ruckert C."/>
            <person name="Koeck D.E."/>
            <person name="Maus I."/>
            <person name="Winkler A."/>
            <person name="Kalinowski J."/>
            <person name="Puhler A."/>
            <person name="Schwarz W.W."/>
            <person name="Zverlov V.V."/>
            <person name="Schluter A."/>
            <person name="Liebl W."/>
        </authorList>
    </citation>
    <scope>NUCLEOTIDE SEQUENCE [LARGE SCALE GENOMIC DNA]</scope>
    <source>
        <strain evidence="3">SR1</strain>
    </source>
</reference>
<keyword evidence="3" id="KW-1185">Reference proteome</keyword>
<dbReference type="EMBL" id="CP025197">
    <property type="protein sequence ID" value="AUG57915.1"/>
    <property type="molecule type" value="Genomic_DNA"/>
</dbReference>
<dbReference type="CDD" id="cd02511">
    <property type="entry name" value="Beta4Glucosyltransferase"/>
    <property type="match status" value="1"/>
</dbReference>
<name>A0A2K9EFB1_9FIRM</name>
<keyword evidence="2" id="KW-0328">Glycosyltransferase</keyword>
<dbReference type="Proteomes" id="UP000233534">
    <property type="component" value="Chromosome"/>
</dbReference>